<evidence type="ECO:0008006" key="4">
    <source>
        <dbReference type="Google" id="ProtNLM"/>
    </source>
</evidence>
<protein>
    <recommendedName>
        <fullName evidence="4">Lipoprotein</fullName>
    </recommendedName>
</protein>
<evidence type="ECO:0000256" key="1">
    <source>
        <dbReference type="SAM" id="SignalP"/>
    </source>
</evidence>
<sequence length="130" mass="13398">MRTLTPTGLAACAALIVCCAGLAGCAPTGLPTDEAVRKPLNTVSDAVPETSLLLIQDVSPRVGEPASYTTTAAQAQWIVVAACADNEYLSAAKSVEVAVIPKASLSSAVRKELSDGAFDDAVDCQGREYR</sequence>
<gene>
    <name evidence="2" type="ORF">RS83_03021</name>
</gene>
<dbReference type="PROSITE" id="PS51257">
    <property type="entry name" value="PROKAR_LIPOPROTEIN"/>
    <property type="match status" value="1"/>
</dbReference>
<evidence type="ECO:0000313" key="2">
    <source>
        <dbReference type="EMBL" id="KJL27960.1"/>
    </source>
</evidence>
<dbReference type="EMBL" id="JYIW01000026">
    <property type="protein sequence ID" value="KJL27960.1"/>
    <property type="molecule type" value="Genomic_DNA"/>
</dbReference>
<dbReference type="PATRIC" id="fig|82380.11.peg.3056"/>
<dbReference type="Proteomes" id="UP000033640">
    <property type="component" value="Unassembled WGS sequence"/>
</dbReference>
<dbReference type="RefSeq" id="WP_156153225.1">
    <property type="nucleotide sequence ID" value="NZ_JYIW01000026.1"/>
</dbReference>
<name>A0A0F0L6L8_9MICO</name>
<dbReference type="OrthoDB" id="5082173at2"/>
<comment type="caution">
    <text evidence="2">The sequence shown here is derived from an EMBL/GenBank/DDBJ whole genome shotgun (WGS) entry which is preliminary data.</text>
</comment>
<reference evidence="2 3" key="1">
    <citation type="submission" date="2015-02" db="EMBL/GenBank/DDBJ databases">
        <title>Draft genome sequences of ten Microbacterium spp. with emphasis on heavy metal contaminated environments.</title>
        <authorList>
            <person name="Corretto E."/>
        </authorList>
    </citation>
    <scope>NUCLEOTIDE SEQUENCE [LARGE SCALE GENOMIC DNA]</scope>
    <source>
        <strain evidence="2 3">BEL4b</strain>
    </source>
</reference>
<feature type="signal peptide" evidence="1">
    <location>
        <begin position="1"/>
        <end position="25"/>
    </location>
</feature>
<feature type="chain" id="PRO_5002445020" description="Lipoprotein" evidence="1">
    <location>
        <begin position="26"/>
        <end position="130"/>
    </location>
</feature>
<keyword evidence="1" id="KW-0732">Signal</keyword>
<evidence type="ECO:0000313" key="3">
    <source>
        <dbReference type="Proteomes" id="UP000033640"/>
    </source>
</evidence>
<dbReference type="AlphaFoldDB" id="A0A0F0L6L8"/>
<proteinExistence type="predicted"/>
<organism evidence="2 3">
    <name type="scientific">Microbacterium oxydans</name>
    <dbReference type="NCBI Taxonomy" id="82380"/>
    <lineage>
        <taxon>Bacteria</taxon>
        <taxon>Bacillati</taxon>
        <taxon>Actinomycetota</taxon>
        <taxon>Actinomycetes</taxon>
        <taxon>Micrococcales</taxon>
        <taxon>Microbacteriaceae</taxon>
        <taxon>Microbacterium</taxon>
    </lineage>
</organism>
<accession>A0A0F0L6L8</accession>